<dbReference type="InParanoid" id="A0A0D0D7L7"/>
<name>A0A0D0D7L7_9AGAM</name>
<gene>
    <name evidence="1" type="ORF">PAXRUDRAFT_18317</name>
</gene>
<protein>
    <submittedName>
        <fullName evidence="1">Uncharacterized protein</fullName>
    </submittedName>
</protein>
<dbReference type="AlphaFoldDB" id="A0A0D0D7L7"/>
<evidence type="ECO:0000313" key="1">
    <source>
        <dbReference type="EMBL" id="KIK76294.1"/>
    </source>
</evidence>
<dbReference type="Proteomes" id="UP000054538">
    <property type="component" value="Unassembled WGS sequence"/>
</dbReference>
<proteinExistence type="predicted"/>
<dbReference type="EMBL" id="KN827566">
    <property type="protein sequence ID" value="KIK76294.1"/>
    <property type="molecule type" value="Genomic_DNA"/>
</dbReference>
<accession>A0A0D0D7L7</accession>
<dbReference type="HOGENOM" id="CLU_2606700_0_0_1"/>
<evidence type="ECO:0000313" key="2">
    <source>
        <dbReference type="Proteomes" id="UP000054538"/>
    </source>
</evidence>
<reference evidence="2" key="2">
    <citation type="submission" date="2015-01" db="EMBL/GenBank/DDBJ databases">
        <title>Evolutionary Origins and Diversification of the Mycorrhizal Mutualists.</title>
        <authorList>
            <consortium name="DOE Joint Genome Institute"/>
            <consortium name="Mycorrhizal Genomics Consortium"/>
            <person name="Kohler A."/>
            <person name="Kuo A."/>
            <person name="Nagy L.G."/>
            <person name="Floudas D."/>
            <person name="Copeland A."/>
            <person name="Barry K.W."/>
            <person name="Cichocki N."/>
            <person name="Veneault-Fourrey C."/>
            <person name="LaButti K."/>
            <person name="Lindquist E.A."/>
            <person name="Lipzen A."/>
            <person name="Lundell T."/>
            <person name="Morin E."/>
            <person name="Murat C."/>
            <person name="Riley R."/>
            <person name="Ohm R."/>
            <person name="Sun H."/>
            <person name="Tunlid A."/>
            <person name="Henrissat B."/>
            <person name="Grigoriev I.V."/>
            <person name="Hibbett D.S."/>
            <person name="Martin F."/>
        </authorList>
    </citation>
    <scope>NUCLEOTIDE SEQUENCE [LARGE SCALE GENOMIC DNA]</scope>
    <source>
        <strain evidence="2">Ve08.2h10</strain>
    </source>
</reference>
<reference evidence="1 2" key="1">
    <citation type="submission" date="2014-04" db="EMBL/GenBank/DDBJ databases">
        <authorList>
            <consortium name="DOE Joint Genome Institute"/>
            <person name="Kuo A."/>
            <person name="Kohler A."/>
            <person name="Jargeat P."/>
            <person name="Nagy L.G."/>
            <person name="Floudas D."/>
            <person name="Copeland A."/>
            <person name="Barry K.W."/>
            <person name="Cichocki N."/>
            <person name="Veneault-Fourrey C."/>
            <person name="LaButti K."/>
            <person name="Lindquist E.A."/>
            <person name="Lipzen A."/>
            <person name="Lundell T."/>
            <person name="Morin E."/>
            <person name="Murat C."/>
            <person name="Sun H."/>
            <person name="Tunlid A."/>
            <person name="Henrissat B."/>
            <person name="Grigoriev I.V."/>
            <person name="Hibbett D.S."/>
            <person name="Martin F."/>
            <person name="Nordberg H.P."/>
            <person name="Cantor M.N."/>
            <person name="Hua S.X."/>
        </authorList>
    </citation>
    <scope>NUCLEOTIDE SEQUENCE [LARGE SCALE GENOMIC DNA]</scope>
    <source>
        <strain evidence="1 2">Ve08.2h10</strain>
    </source>
</reference>
<keyword evidence="2" id="KW-1185">Reference proteome</keyword>
<sequence>MAEGHQISTFIMAYPASNKLSINPVLANFILQCQAFQSVFTILTSMLDSSWAEKPKARPSDVSHVPLPATQQWWRPFHEAA</sequence>
<organism evidence="1 2">
    <name type="scientific">Paxillus rubicundulus Ve08.2h10</name>
    <dbReference type="NCBI Taxonomy" id="930991"/>
    <lineage>
        <taxon>Eukaryota</taxon>
        <taxon>Fungi</taxon>
        <taxon>Dikarya</taxon>
        <taxon>Basidiomycota</taxon>
        <taxon>Agaricomycotina</taxon>
        <taxon>Agaricomycetes</taxon>
        <taxon>Agaricomycetidae</taxon>
        <taxon>Boletales</taxon>
        <taxon>Paxilineae</taxon>
        <taxon>Paxillaceae</taxon>
        <taxon>Paxillus</taxon>
    </lineage>
</organism>